<name>A0A1K2HSH7_9HYPH</name>
<sequence>MPLPTRLLSAAFALVLAGGTAMAQEAAALSDLSACRLDAERVAVSLTFEGGACQETGEMTVGQDEMGAYDISLATVSTAEVCTMQIVPITWSGAVAVPEGPESLAVAVLNPDESVQAMGETAIAGSEGCAEPKTE</sequence>
<reference evidence="2 3" key="1">
    <citation type="submission" date="2016-11" db="EMBL/GenBank/DDBJ databases">
        <authorList>
            <person name="Jaros S."/>
            <person name="Januszkiewicz K."/>
            <person name="Wedrychowicz H."/>
        </authorList>
    </citation>
    <scope>NUCLEOTIDE SEQUENCE [LARGE SCALE GENOMIC DNA]</scope>
    <source>
        <strain evidence="2 3">ATCC 23634</strain>
    </source>
</reference>
<gene>
    <name evidence="2" type="ORF">SAMN02983003_0204</name>
</gene>
<evidence type="ECO:0000313" key="3">
    <source>
        <dbReference type="Proteomes" id="UP000183447"/>
    </source>
</evidence>
<evidence type="ECO:0000256" key="1">
    <source>
        <dbReference type="SAM" id="SignalP"/>
    </source>
</evidence>
<organism evidence="2 3">
    <name type="scientific">Devosia enhydra</name>
    <dbReference type="NCBI Taxonomy" id="665118"/>
    <lineage>
        <taxon>Bacteria</taxon>
        <taxon>Pseudomonadati</taxon>
        <taxon>Pseudomonadota</taxon>
        <taxon>Alphaproteobacteria</taxon>
        <taxon>Hyphomicrobiales</taxon>
        <taxon>Devosiaceae</taxon>
        <taxon>Devosia</taxon>
    </lineage>
</organism>
<feature type="signal peptide" evidence="1">
    <location>
        <begin position="1"/>
        <end position="23"/>
    </location>
</feature>
<dbReference type="OrthoDB" id="7950636at2"/>
<accession>A0A1K2HSH7</accession>
<dbReference type="EMBL" id="FPKU01000001">
    <property type="protein sequence ID" value="SFZ80912.1"/>
    <property type="molecule type" value="Genomic_DNA"/>
</dbReference>
<protein>
    <submittedName>
        <fullName evidence="2">Uncharacterized protein</fullName>
    </submittedName>
</protein>
<keyword evidence="1" id="KW-0732">Signal</keyword>
<dbReference type="RefSeq" id="WP_072338559.1">
    <property type="nucleotide sequence ID" value="NZ_FPKU01000001.1"/>
</dbReference>
<dbReference type="AlphaFoldDB" id="A0A1K2HSH7"/>
<dbReference type="Proteomes" id="UP000183447">
    <property type="component" value="Unassembled WGS sequence"/>
</dbReference>
<proteinExistence type="predicted"/>
<evidence type="ECO:0000313" key="2">
    <source>
        <dbReference type="EMBL" id="SFZ80912.1"/>
    </source>
</evidence>
<feature type="chain" id="PRO_5012701691" evidence="1">
    <location>
        <begin position="24"/>
        <end position="135"/>
    </location>
</feature>
<keyword evidence="3" id="KW-1185">Reference proteome</keyword>